<comment type="caution">
    <text evidence="1">The sequence shown here is derived from an EMBL/GenBank/DDBJ whole genome shotgun (WGS) entry which is preliminary data.</text>
</comment>
<dbReference type="Proteomes" id="UP001380365">
    <property type="component" value="Unassembled WGS sequence"/>
</dbReference>
<name>A0ABU8Q1X4_9SPHN</name>
<gene>
    <name evidence="1" type="ORF">WH159_04190</name>
</gene>
<proteinExistence type="predicted"/>
<protein>
    <recommendedName>
        <fullName evidence="3">CdiI immunity protein domain-containing protein</fullName>
    </recommendedName>
</protein>
<evidence type="ECO:0008006" key="3">
    <source>
        <dbReference type="Google" id="ProtNLM"/>
    </source>
</evidence>
<organism evidence="1 2">
    <name type="scientific">Sphingomonas molluscorum</name>
    <dbReference type="NCBI Taxonomy" id="418184"/>
    <lineage>
        <taxon>Bacteria</taxon>
        <taxon>Pseudomonadati</taxon>
        <taxon>Pseudomonadota</taxon>
        <taxon>Alphaproteobacteria</taxon>
        <taxon>Sphingomonadales</taxon>
        <taxon>Sphingomonadaceae</taxon>
        <taxon>Sphingomonas</taxon>
    </lineage>
</organism>
<dbReference type="EMBL" id="JBBGZA010000001">
    <property type="protein sequence ID" value="MEJ5093732.1"/>
    <property type="molecule type" value="Genomic_DNA"/>
</dbReference>
<sequence>MYEVFDSFCKLPTWDTSHALDERRFRAALSDVVHLSDFSPEEMGRYIQLNHAEPIWPKTAAQLDTVIDRLMEYATAEQNRVRCRV</sequence>
<keyword evidence="2" id="KW-1185">Reference proteome</keyword>
<dbReference type="RefSeq" id="WP_132882314.1">
    <property type="nucleotide sequence ID" value="NZ_JBBGZA010000001.1"/>
</dbReference>
<evidence type="ECO:0000313" key="1">
    <source>
        <dbReference type="EMBL" id="MEJ5093732.1"/>
    </source>
</evidence>
<accession>A0ABU8Q1X4</accession>
<evidence type="ECO:0000313" key="2">
    <source>
        <dbReference type="Proteomes" id="UP001380365"/>
    </source>
</evidence>
<reference evidence="1 2" key="1">
    <citation type="submission" date="2023-12" db="EMBL/GenBank/DDBJ databases">
        <title>Gut-associated functions are favored during microbiome assembly across C. elegans life.</title>
        <authorList>
            <person name="Zimmermann J."/>
        </authorList>
    </citation>
    <scope>NUCLEOTIDE SEQUENCE [LARGE SCALE GENOMIC DNA]</scope>
    <source>
        <strain evidence="1 2">JUb134</strain>
    </source>
</reference>